<evidence type="ECO:0000313" key="6">
    <source>
        <dbReference type="EMBL" id="AEO33035.1"/>
    </source>
</evidence>
<dbReference type="PROSITE" id="PS00280">
    <property type="entry name" value="BPTI_KUNITZ_1"/>
    <property type="match status" value="1"/>
</dbReference>
<dbReference type="InterPro" id="IPR002223">
    <property type="entry name" value="Kunitz_BPTI"/>
</dbReference>
<evidence type="ECO:0000256" key="2">
    <source>
        <dbReference type="ARBA" id="ARBA00022900"/>
    </source>
</evidence>
<evidence type="ECO:0000256" key="4">
    <source>
        <dbReference type="SAM" id="SignalP"/>
    </source>
</evidence>
<evidence type="ECO:0000259" key="5">
    <source>
        <dbReference type="PROSITE" id="PS50279"/>
    </source>
</evidence>
<feature type="chain" id="PRO_5003447504" description="BPTI/Kunitz inhibitor domain-containing protein" evidence="4">
    <location>
        <begin position="40"/>
        <end position="116"/>
    </location>
</feature>
<keyword evidence="1" id="KW-0646">Protease inhibitor</keyword>
<keyword evidence="4" id="KW-0732">Signal</keyword>
<dbReference type="Gene3D" id="4.10.410.10">
    <property type="entry name" value="Pancreatic trypsin inhibitor Kunitz domain"/>
    <property type="match status" value="1"/>
</dbReference>
<sequence>SVTTVKCRPYSSSSKRHLINMDKLTLALLLLATLSVASCRRPFGHINMKPARSPECFYRRNPGPCRHRIGRFFYNPRTEECEQFIYGGCGGNKNNFRTYYECEDKCMTFIGEIPVR</sequence>
<dbReference type="PRINTS" id="PR00759">
    <property type="entry name" value="BASICPTASE"/>
</dbReference>
<dbReference type="GO" id="GO:0004867">
    <property type="term" value="F:serine-type endopeptidase inhibitor activity"/>
    <property type="evidence" value="ECO:0007669"/>
    <property type="project" value="UniProtKB-KW"/>
</dbReference>
<evidence type="ECO:0000256" key="3">
    <source>
        <dbReference type="ARBA" id="ARBA00023157"/>
    </source>
</evidence>
<dbReference type="CDD" id="cd00109">
    <property type="entry name" value="Kunitz-type"/>
    <property type="match status" value="1"/>
</dbReference>
<dbReference type="PANTHER" id="PTHR10083">
    <property type="entry name" value="KUNITZ-TYPE PROTEASE INHIBITOR-RELATED"/>
    <property type="match status" value="1"/>
</dbReference>
<dbReference type="AlphaFoldDB" id="G3MHR7"/>
<feature type="signal peptide" evidence="4">
    <location>
        <begin position="1"/>
        <end position="39"/>
    </location>
</feature>
<dbReference type="InterPro" id="IPR036880">
    <property type="entry name" value="Kunitz_BPTI_sf"/>
</dbReference>
<dbReference type="Pfam" id="PF00014">
    <property type="entry name" value="Kunitz_BPTI"/>
    <property type="match status" value="1"/>
</dbReference>
<dbReference type="GO" id="GO:0005615">
    <property type="term" value="C:extracellular space"/>
    <property type="evidence" value="ECO:0007669"/>
    <property type="project" value="TreeGrafter"/>
</dbReference>
<reference evidence="6" key="1">
    <citation type="journal article" date="2011" name="PLoS ONE">
        <title>A deep insight into the sialotranscriptome of the gulf coast tick, Amblyomma maculatum.</title>
        <authorList>
            <person name="Karim S."/>
            <person name="Singh P."/>
            <person name="Ribeiro J.M."/>
        </authorList>
    </citation>
    <scope>NUCLEOTIDE SEQUENCE</scope>
    <source>
        <tissue evidence="6">Salivary gland</tissue>
    </source>
</reference>
<protein>
    <recommendedName>
        <fullName evidence="5">BPTI/Kunitz inhibitor domain-containing protein</fullName>
    </recommendedName>
</protein>
<dbReference type="InterPro" id="IPR020901">
    <property type="entry name" value="Prtase_inh_Kunz-CS"/>
</dbReference>
<feature type="non-terminal residue" evidence="6">
    <location>
        <position position="1"/>
    </location>
</feature>
<accession>G3MHR7</accession>
<name>G3MHR7_AMBMU</name>
<dbReference type="SUPFAM" id="SSF57362">
    <property type="entry name" value="BPTI-like"/>
    <property type="match status" value="1"/>
</dbReference>
<dbReference type="SMART" id="SM00131">
    <property type="entry name" value="KU"/>
    <property type="match status" value="1"/>
</dbReference>
<organism evidence="6">
    <name type="scientific">Amblyomma maculatum</name>
    <name type="common">Gulf Coast tick</name>
    <dbReference type="NCBI Taxonomy" id="34609"/>
    <lineage>
        <taxon>Eukaryota</taxon>
        <taxon>Metazoa</taxon>
        <taxon>Ecdysozoa</taxon>
        <taxon>Arthropoda</taxon>
        <taxon>Chelicerata</taxon>
        <taxon>Arachnida</taxon>
        <taxon>Acari</taxon>
        <taxon>Parasitiformes</taxon>
        <taxon>Ixodida</taxon>
        <taxon>Ixodoidea</taxon>
        <taxon>Ixodidae</taxon>
        <taxon>Amblyomminae</taxon>
        <taxon>Amblyomma</taxon>
    </lineage>
</organism>
<feature type="domain" description="BPTI/Kunitz inhibitor" evidence="5">
    <location>
        <begin position="56"/>
        <end position="106"/>
    </location>
</feature>
<dbReference type="PANTHER" id="PTHR10083:SF374">
    <property type="entry name" value="BPTI_KUNITZ INHIBITOR DOMAIN-CONTAINING PROTEIN"/>
    <property type="match status" value="1"/>
</dbReference>
<keyword evidence="3" id="KW-1015">Disulfide bond</keyword>
<evidence type="ECO:0000256" key="1">
    <source>
        <dbReference type="ARBA" id="ARBA00022690"/>
    </source>
</evidence>
<keyword evidence="2" id="KW-0722">Serine protease inhibitor</keyword>
<proteinExistence type="evidence at transcript level"/>
<dbReference type="EMBL" id="JO841418">
    <property type="protein sequence ID" value="AEO33035.1"/>
    <property type="molecule type" value="mRNA"/>
</dbReference>
<dbReference type="InterPro" id="IPR050098">
    <property type="entry name" value="TFPI/VKTCI-like"/>
</dbReference>
<dbReference type="PROSITE" id="PS50279">
    <property type="entry name" value="BPTI_KUNITZ_2"/>
    <property type="match status" value="1"/>
</dbReference>